<evidence type="ECO:0000259" key="3">
    <source>
        <dbReference type="PROSITE" id="PS51832"/>
    </source>
</evidence>
<keyword evidence="2" id="KW-0472">Membrane</keyword>
<evidence type="ECO:0000256" key="2">
    <source>
        <dbReference type="SAM" id="Phobius"/>
    </source>
</evidence>
<dbReference type="PANTHER" id="PTHR45228">
    <property type="entry name" value="CYCLIC DI-GMP PHOSPHODIESTERASE TM_0186-RELATED"/>
    <property type="match status" value="1"/>
</dbReference>
<comment type="caution">
    <text evidence="4">The sequence shown here is derived from an EMBL/GenBank/DDBJ whole genome shotgun (WGS) entry which is preliminary data.</text>
</comment>
<evidence type="ECO:0000256" key="1">
    <source>
        <dbReference type="SAM" id="Coils"/>
    </source>
</evidence>
<dbReference type="PROSITE" id="PS51832">
    <property type="entry name" value="HD_GYP"/>
    <property type="match status" value="1"/>
</dbReference>
<dbReference type="Gene3D" id="1.10.3210.10">
    <property type="entry name" value="Hypothetical protein af1432"/>
    <property type="match status" value="1"/>
</dbReference>
<dbReference type="AlphaFoldDB" id="A0A7C4RX87"/>
<dbReference type="InterPro" id="IPR003607">
    <property type="entry name" value="HD/PDEase_dom"/>
</dbReference>
<dbReference type="InterPro" id="IPR052020">
    <property type="entry name" value="Cyclic_di-GMP/3'3'-cGAMP_PDE"/>
</dbReference>
<name>A0A7C4RX87_9BACT</name>
<dbReference type="InterPro" id="IPR037522">
    <property type="entry name" value="HD_GYP_dom"/>
</dbReference>
<gene>
    <name evidence="4" type="ORF">ENT77_08725</name>
</gene>
<dbReference type="EMBL" id="DSZY01000043">
    <property type="protein sequence ID" value="HGU41254.1"/>
    <property type="molecule type" value="Genomic_DNA"/>
</dbReference>
<dbReference type="CDD" id="cd00077">
    <property type="entry name" value="HDc"/>
    <property type="match status" value="1"/>
</dbReference>
<feature type="transmembrane region" description="Helical" evidence="2">
    <location>
        <begin position="240"/>
        <end position="260"/>
    </location>
</feature>
<proteinExistence type="predicted"/>
<keyword evidence="1" id="KW-0175">Coiled coil</keyword>
<dbReference type="SMART" id="SM00471">
    <property type="entry name" value="HDc"/>
    <property type="match status" value="1"/>
</dbReference>
<sequence>MGKTTVREFFKGSVLTTLLLVTTVTVLIFVAVLGIFIKRTNSLISKMIYTQVKNQLSLLETTIENFVEVYRESIHEVVSQMVNVLKNESKLDKNIIDTYVNVYLSYFIPPFGEIAYEILESKVEMCQIDGHSFTIEFDTLTRRFYFRVFKKILAKKDIVITFYLPPDTFDSYLMKIDFSDYPLINKLILFDKQNMRTILRIENKLKRNNFLVSEKISYPGEMKLFGRSLQMYIETSYEEIVAPIIALMSFVLFSILYLSMRFFRYSNHLVVEIEKVERALLDFQNGACRYDLHSDLVEIDNTLDTLRYTHELIFHQIKELQSSNARIEELYSEVQELSKELRDAFFDFAQRLATVVEGFEKETAKHVYRTRMLTELIVRRLDIPQDYKEEIVRYSTLHDIGKIFLAKELLNKPGKLSKEEFEEIKKHTIYAKRLLAHPRFKVALNIALFHHENYDGTGYPFGLTGDEIPLEARIVKIVDVYDALRSDRPYKKGVSHDTAIKIMTRGDGRVMPSHFDPELLDTFLSLEEDVKLLYQSTTVDALML</sequence>
<feature type="domain" description="HD-GYP" evidence="3">
    <location>
        <begin position="341"/>
        <end position="539"/>
    </location>
</feature>
<keyword evidence="2" id="KW-1133">Transmembrane helix</keyword>
<evidence type="ECO:0000313" key="4">
    <source>
        <dbReference type="EMBL" id="HGU41254.1"/>
    </source>
</evidence>
<keyword evidence="2" id="KW-0812">Transmembrane</keyword>
<dbReference type="PANTHER" id="PTHR45228:SF8">
    <property type="entry name" value="TWO-COMPONENT RESPONSE REGULATOR-RELATED"/>
    <property type="match status" value="1"/>
</dbReference>
<feature type="coiled-coil region" evidence="1">
    <location>
        <begin position="317"/>
        <end position="344"/>
    </location>
</feature>
<accession>A0A7C4RX87</accession>
<dbReference type="SUPFAM" id="SSF109604">
    <property type="entry name" value="HD-domain/PDEase-like"/>
    <property type="match status" value="1"/>
</dbReference>
<reference evidence="4" key="1">
    <citation type="journal article" date="2020" name="mSystems">
        <title>Genome- and Community-Level Interaction Insights into Carbon Utilization and Element Cycling Functions of Hydrothermarchaeota in Hydrothermal Sediment.</title>
        <authorList>
            <person name="Zhou Z."/>
            <person name="Liu Y."/>
            <person name="Xu W."/>
            <person name="Pan J."/>
            <person name="Luo Z.H."/>
            <person name="Li M."/>
        </authorList>
    </citation>
    <scope>NUCLEOTIDE SEQUENCE [LARGE SCALE GENOMIC DNA]</scope>
    <source>
        <strain evidence="4">SpSt-609</strain>
    </source>
</reference>
<protein>
    <submittedName>
        <fullName evidence="4">HD-GYP domain-containing protein</fullName>
    </submittedName>
</protein>
<feature type="transmembrane region" description="Helical" evidence="2">
    <location>
        <begin position="12"/>
        <end position="37"/>
    </location>
</feature>
<organism evidence="4">
    <name type="scientific">Fervidobacterium thailandense</name>
    <dbReference type="NCBI Taxonomy" id="1008305"/>
    <lineage>
        <taxon>Bacteria</taxon>
        <taxon>Thermotogati</taxon>
        <taxon>Thermotogota</taxon>
        <taxon>Thermotogae</taxon>
        <taxon>Thermotogales</taxon>
        <taxon>Fervidobacteriaceae</taxon>
        <taxon>Fervidobacterium</taxon>
    </lineage>
</organism>
<dbReference type="Pfam" id="PF13487">
    <property type="entry name" value="HD_5"/>
    <property type="match status" value="1"/>
</dbReference>